<sequence>YLTNKIDATEFTDDDERLMKTLAAYAAVAITNTQLYDHILERDKTLNQQYEDLSLINDLAQAVATSWDIKEIVSRTLKNVLQYLDIETGEIFLKDRGGKELRLSLIRGDDFEAFYTKSVFRVGDGVVGKVAGLNKALVVYNLDSDPRILRPAIAEAGFTSQAVIPLQANREVVGVMTLSSKKDRGYSVRELDLLTTLGTWAGTAIQNALLQQQTKHIAVLEERERIGMDLHDGIIQSLYSIGLTLDYVKEILEEDHTESLEKLG</sequence>
<dbReference type="AlphaFoldDB" id="X0U909"/>
<dbReference type="GO" id="GO:0000155">
    <property type="term" value="F:phosphorelay sensor kinase activity"/>
    <property type="evidence" value="ECO:0007669"/>
    <property type="project" value="InterPro"/>
</dbReference>
<feature type="domain" description="GAF" evidence="1">
    <location>
        <begin position="68"/>
        <end position="215"/>
    </location>
</feature>
<dbReference type="GO" id="GO:0046983">
    <property type="term" value="F:protein dimerization activity"/>
    <property type="evidence" value="ECO:0007669"/>
    <property type="project" value="InterPro"/>
</dbReference>
<feature type="non-terminal residue" evidence="2">
    <location>
        <position position="1"/>
    </location>
</feature>
<evidence type="ECO:0000313" key="2">
    <source>
        <dbReference type="EMBL" id="GAG02020.1"/>
    </source>
</evidence>
<dbReference type="Pfam" id="PF07730">
    <property type="entry name" value="HisKA_3"/>
    <property type="match status" value="1"/>
</dbReference>
<dbReference type="GO" id="GO:0016020">
    <property type="term" value="C:membrane"/>
    <property type="evidence" value="ECO:0007669"/>
    <property type="project" value="InterPro"/>
</dbReference>
<dbReference type="Gene3D" id="3.30.450.40">
    <property type="match status" value="2"/>
</dbReference>
<dbReference type="InterPro" id="IPR003018">
    <property type="entry name" value="GAF"/>
</dbReference>
<dbReference type="InterPro" id="IPR011712">
    <property type="entry name" value="Sig_transdc_His_kin_sub3_dim/P"/>
</dbReference>
<dbReference type="EMBL" id="BARS01027882">
    <property type="protein sequence ID" value="GAG02020.1"/>
    <property type="molecule type" value="Genomic_DNA"/>
</dbReference>
<dbReference type="Gene3D" id="1.20.5.1930">
    <property type="match status" value="1"/>
</dbReference>
<protein>
    <recommendedName>
        <fullName evidence="1">GAF domain-containing protein</fullName>
    </recommendedName>
</protein>
<feature type="non-terminal residue" evidence="2">
    <location>
        <position position="264"/>
    </location>
</feature>
<dbReference type="SMART" id="SM00065">
    <property type="entry name" value="GAF"/>
    <property type="match status" value="1"/>
</dbReference>
<dbReference type="InterPro" id="IPR029016">
    <property type="entry name" value="GAF-like_dom_sf"/>
</dbReference>
<organism evidence="2">
    <name type="scientific">marine sediment metagenome</name>
    <dbReference type="NCBI Taxonomy" id="412755"/>
    <lineage>
        <taxon>unclassified sequences</taxon>
        <taxon>metagenomes</taxon>
        <taxon>ecological metagenomes</taxon>
    </lineage>
</organism>
<gene>
    <name evidence="2" type="ORF">S01H1_43757</name>
</gene>
<evidence type="ECO:0000259" key="1">
    <source>
        <dbReference type="SMART" id="SM00065"/>
    </source>
</evidence>
<dbReference type="SUPFAM" id="SSF55781">
    <property type="entry name" value="GAF domain-like"/>
    <property type="match status" value="2"/>
</dbReference>
<name>X0U909_9ZZZZ</name>
<proteinExistence type="predicted"/>
<accession>X0U909</accession>
<reference evidence="2" key="1">
    <citation type="journal article" date="2014" name="Front. Microbiol.">
        <title>High frequency of phylogenetically diverse reductive dehalogenase-homologous genes in deep subseafloor sedimentary metagenomes.</title>
        <authorList>
            <person name="Kawai M."/>
            <person name="Futagami T."/>
            <person name="Toyoda A."/>
            <person name="Takaki Y."/>
            <person name="Nishi S."/>
            <person name="Hori S."/>
            <person name="Arai W."/>
            <person name="Tsubouchi T."/>
            <person name="Morono Y."/>
            <person name="Uchiyama I."/>
            <person name="Ito T."/>
            <person name="Fujiyama A."/>
            <person name="Inagaki F."/>
            <person name="Takami H."/>
        </authorList>
    </citation>
    <scope>NUCLEOTIDE SEQUENCE</scope>
    <source>
        <strain evidence="2">Expedition CK06-06</strain>
    </source>
</reference>
<dbReference type="Pfam" id="PF13185">
    <property type="entry name" value="GAF_2"/>
    <property type="match status" value="1"/>
</dbReference>
<comment type="caution">
    <text evidence="2">The sequence shown here is derived from an EMBL/GenBank/DDBJ whole genome shotgun (WGS) entry which is preliminary data.</text>
</comment>